<dbReference type="OrthoDB" id="1738919at2"/>
<keyword evidence="1" id="KW-1133">Transmembrane helix</keyword>
<dbReference type="NCBIfam" id="TIGR02896">
    <property type="entry name" value="spore_III_AF"/>
    <property type="match status" value="1"/>
</dbReference>
<feature type="transmembrane region" description="Helical" evidence="1">
    <location>
        <begin position="6"/>
        <end position="24"/>
    </location>
</feature>
<dbReference type="RefSeq" id="WP_132242959.1">
    <property type="nucleotide sequence ID" value="NZ_SLWV01000003.1"/>
</dbReference>
<keyword evidence="3" id="KW-1185">Reference proteome</keyword>
<dbReference type="AlphaFoldDB" id="A0A4R2L1V8"/>
<accession>A0A4R2L1V8</accession>
<organism evidence="2 3">
    <name type="scientific">Marinisporobacter balticus</name>
    <dbReference type="NCBI Taxonomy" id="2018667"/>
    <lineage>
        <taxon>Bacteria</taxon>
        <taxon>Bacillati</taxon>
        <taxon>Bacillota</taxon>
        <taxon>Clostridia</taxon>
        <taxon>Peptostreptococcales</taxon>
        <taxon>Thermotaleaceae</taxon>
        <taxon>Marinisporobacter</taxon>
    </lineage>
</organism>
<name>A0A4R2L1V8_9FIRM</name>
<feature type="transmembrane region" description="Helical" evidence="1">
    <location>
        <begin position="36"/>
        <end position="57"/>
    </location>
</feature>
<keyword evidence="1" id="KW-0812">Transmembrane</keyword>
<evidence type="ECO:0000313" key="2">
    <source>
        <dbReference type="EMBL" id="TCO79187.1"/>
    </source>
</evidence>
<evidence type="ECO:0000313" key="3">
    <source>
        <dbReference type="Proteomes" id="UP000294919"/>
    </source>
</evidence>
<dbReference type="InterPro" id="IPR014245">
    <property type="entry name" value="Spore_III_AF"/>
</dbReference>
<sequence length="211" mass="24407">MGMIAFMRSWILNIVTVIIFIQFLELLLPNSHMKKYINMVIGLLVMLVIINPMLALVKGDVCIEEEIFKTSSAIDKKTLSFDIDQFEGIQEKQMIALYKEKIKKHVKQQIEYNNKVDVLSVQCEIEESKDSKTFGNIKYLDIKLSGFVNDQTADKDIEPVSNIVIQINKGQKQENTNKKNDENKPMIKQIKENLSSFYELDIENICVNMHK</sequence>
<comment type="caution">
    <text evidence="2">The sequence shown here is derived from an EMBL/GenBank/DDBJ whole genome shotgun (WGS) entry which is preliminary data.</text>
</comment>
<protein>
    <submittedName>
        <fullName evidence="2">Stage III sporulation protein AF</fullName>
    </submittedName>
</protein>
<reference evidence="2 3" key="1">
    <citation type="submission" date="2019-03" db="EMBL/GenBank/DDBJ databases">
        <title>Genomic Encyclopedia of Type Strains, Phase IV (KMG-IV): sequencing the most valuable type-strain genomes for metagenomic binning, comparative biology and taxonomic classification.</title>
        <authorList>
            <person name="Goeker M."/>
        </authorList>
    </citation>
    <scope>NUCLEOTIDE SEQUENCE [LARGE SCALE GENOMIC DNA]</scope>
    <source>
        <strain evidence="2 3">DSM 102940</strain>
    </source>
</reference>
<keyword evidence="1" id="KW-0472">Membrane</keyword>
<dbReference type="Proteomes" id="UP000294919">
    <property type="component" value="Unassembled WGS sequence"/>
</dbReference>
<dbReference type="Pfam" id="PF09581">
    <property type="entry name" value="Spore_III_AF"/>
    <property type="match status" value="1"/>
</dbReference>
<proteinExistence type="predicted"/>
<gene>
    <name evidence="2" type="ORF">EV214_103240</name>
</gene>
<dbReference type="EMBL" id="SLWV01000003">
    <property type="protein sequence ID" value="TCO79187.1"/>
    <property type="molecule type" value="Genomic_DNA"/>
</dbReference>
<evidence type="ECO:0000256" key="1">
    <source>
        <dbReference type="SAM" id="Phobius"/>
    </source>
</evidence>